<gene>
    <name evidence="2" type="ORF">IQ266_20150</name>
</gene>
<evidence type="ECO:0000313" key="2">
    <source>
        <dbReference type="EMBL" id="MBE9032054.1"/>
    </source>
</evidence>
<feature type="chain" id="PRO_5036689470" description="Secreted protein" evidence="1">
    <location>
        <begin position="22"/>
        <end position="161"/>
    </location>
</feature>
<proteinExistence type="predicted"/>
<dbReference type="Proteomes" id="UP000625316">
    <property type="component" value="Unassembled WGS sequence"/>
</dbReference>
<dbReference type="RefSeq" id="WP_264326880.1">
    <property type="nucleotide sequence ID" value="NZ_JADEXQ010000086.1"/>
</dbReference>
<feature type="signal peptide" evidence="1">
    <location>
        <begin position="1"/>
        <end position="21"/>
    </location>
</feature>
<dbReference type="AlphaFoldDB" id="A0A928VTP7"/>
<keyword evidence="1" id="KW-0732">Signal</keyword>
<dbReference type="EMBL" id="JADEXQ010000086">
    <property type="protein sequence ID" value="MBE9032054.1"/>
    <property type="molecule type" value="Genomic_DNA"/>
</dbReference>
<keyword evidence="3" id="KW-1185">Reference proteome</keyword>
<reference evidence="2" key="1">
    <citation type="submission" date="2020-10" db="EMBL/GenBank/DDBJ databases">
        <authorList>
            <person name="Castelo-Branco R."/>
            <person name="Eusebio N."/>
            <person name="Adriana R."/>
            <person name="Vieira A."/>
            <person name="Brugerolle De Fraissinette N."/>
            <person name="Rezende De Castro R."/>
            <person name="Schneider M.P."/>
            <person name="Vasconcelos V."/>
            <person name="Leao P.N."/>
        </authorList>
    </citation>
    <scope>NUCLEOTIDE SEQUENCE</scope>
    <source>
        <strain evidence="2">LEGE 11480</strain>
    </source>
</reference>
<name>A0A928VTP7_9CYAN</name>
<sequence>MKMKKLMIASFLALPIALSLASVGFAQREVTCKAYTVTIPTERRAPLYDEVNNCPLVKGKFSIQGTFANKTRAVYLHAWEAAFYLYKGKNYINGSSVDLSGFDVAGTTRRPQYRFTDKKLTYVISFQYSDADTIRLEVFRGKQRIINDLLQRKSKSTRPDF</sequence>
<evidence type="ECO:0008006" key="4">
    <source>
        <dbReference type="Google" id="ProtNLM"/>
    </source>
</evidence>
<protein>
    <recommendedName>
        <fullName evidence="4">Secreted protein</fullName>
    </recommendedName>
</protein>
<accession>A0A928VTP7</accession>
<evidence type="ECO:0000313" key="3">
    <source>
        <dbReference type="Proteomes" id="UP000625316"/>
    </source>
</evidence>
<comment type="caution">
    <text evidence="2">The sequence shown here is derived from an EMBL/GenBank/DDBJ whole genome shotgun (WGS) entry which is preliminary data.</text>
</comment>
<organism evidence="2 3">
    <name type="scientific">Romeriopsis navalis LEGE 11480</name>
    <dbReference type="NCBI Taxonomy" id="2777977"/>
    <lineage>
        <taxon>Bacteria</taxon>
        <taxon>Bacillati</taxon>
        <taxon>Cyanobacteriota</taxon>
        <taxon>Cyanophyceae</taxon>
        <taxon>Leptolyngbyales</taxon>
        <taxon>Leptolyngbyaceae</taxon>
        <taxon>Romeriopsis</taxon>
        <taxon>Romeriopsis navalis</taxon>
    </lineage>
</organism>
<evidence type="ECO:0000256" key="1">
    <source>
        <dbReference type="SAM" id="SignalP"/>
    </source>
</evidence>